<feature type="region of interest" description="Disordered" evidence="1">
    <location>
        <begin position="393"/>
        <end position="464"/>
    </location>
</feature>
<dbReference type="Proteomes" id="UP000481153">
    <property type="component" value="Unassembled WGS sequence"/>
</dbReference>
<dbReference type="InterPro" id="IPR002048">
    <property type="entry name" value="EF_hand_dom"/>
</dbReference>
<dbReference type="Gene3D" id="1.10.238.10">
    <property type="entry name" value="EF-hand"/>
    <property type="match status" value="1"/>
</dbReference>
<evidence type="ECO:0000313" key="3">
    <source>
        <dbReference type="EMBL" id="KAF0740020.1"/>
    </source>
</evidence>
<feature type="compositionally biased region" description="Low complexity" evidence="1">
    <location>
        <begin position="122"/>
        <end position="132"/>
    </location>
</feature>
<comment type="caution">
    <text evidence="3">The sequence shown here is derived from an EMBL/GenBank/DDBJ whole genome shotgun (WGS) entry which is preliminary data.</text>
</comment>
<evidence type="ECO:0000256" key="1">
    <source>
        <dbReference type="SAM" id="MobiDB-lite"/>
    </source>
</evidence>
<feature type="compositionally biased region" description="Low complexity" evidence="1">
    <location>
        <begin position="451"/>
        <end position="460"/>
    </location>
</feature>
<feature type="domain" description="EF-hand" evidence="2">
    <location>
        <begin position="641"/>
        <end position="667"/>
    </location>
</feature>
<dbReference type="EMBL" id="VJMJ01000055">
    <property type="protein sequence ID" value="KAF0740020.1"/>
    <property type="molecule type" value="Genomic_DNA"/>
</dbReference>
<dbReference type="InterPro" id="IPR011992">
    <property type="entry name" value="EF-hand-dom_pair"/>
</dbReference>
<dbReference type="AlphaFoldDB" id="A0A6G0XIP8"/>
<evidence type="ECO:0000259" key="2">
    <source>
        <dbReference type="PROSITE" id="PS50222"/>
    </source>
</evidence>
<accession>A0A6G0XIP8</accession>
<feature type="compositionally biased region" description="Polar residues" evidence="1">
    <location>
        <begin position="431"/>
        <end position="441"/>
    </location>
</feature>
<protein>
    <recommendedName>
        <fullName evidence="2">EF-hand domain-containing protein</fullName>
    </recommendedName>
</protein>
<dbReference type="SUPFAM" id="SSF47473">
    <property type="entry name" value="EF-hand"/>
    <property type="match status" value="1"/>
</dbReference>
<evidence type="ECO:0000313" key="4">
    <source>
        <dbReference type="Proteomes" id="UP000481153"/>
    </source>
</evidence>
<organism evidence="3 4">
    <name type="scientific">Aphanomyces euteiches</name>
    <dbReference type="NCBI Taxonomy" id="100861"/>
    <lineage>
        <taxon>Eukaryota</taxon>
        <taxon>Sar</taxon>
        <taxon>Stramenopiles</taxon>
        <taxon>Oomycota</taxon>
        <taxon>Saprolegniomycetes</taxon>
        <taxon>Saprolegniales</taxon>
        <taxon>Verrucalvaceae</taxon>
        <taxon>Aphanomyces</taxon>
    </lineage>
</organism>
<dbReference type="PROSITE" id="PS50222">
    <property type="entry name" value="EF_HAND_2"/>
    <property type="match status" value="1"/>
</dbReference>
<gene>
    <name evidence="3" type="ORF">Ae201684_004464</name>
</gene>
<feature type="region of interest" description="Disordered" evidence="1">
    <location>
        <begin position="110"/>
        <end position="135"/>
    </location>
</feature>
<name>A0A6G0XIP8_9STRA</name>
<proteinExistence type="predicted"/>
<reference evidence="3 4" key="1">
    <citation type="submission" date="2019-07" db="EMBL/GenBank/DDBJ databases">
        <title>Genomics analysis of Aphanomyces spp. identifies a new class of oomycete effector associated with host adaptation.</title>
        <authorList>
            <person name="Gaulin E."/>
        </authorList>
    </citation>
    <scope>NUCLEOTIDE SEQUENCE [LARGE SCALE GENOMIC DNA]</scope>
    <source>
        <strain evidence="3 4">ATCC 201684</strain>
    </source>
</reference>
<sequence length="724" mass="82953">MFTTRSARATEKRRVIDHGMTSLDAAEAWLYRLLHHYGFSKQELVRRLRGPHTSASRVPMDYLRKVVHELEPDTLRHPFNTSLVSFWQEFAVDDTHVDVEAAVESLWPKDESRGISPRHTPRSPSARYASPPNQLGSTLGPLHMAKLEATLSSMSTRLRIPDLFELISDVAPQWDMAADDFYSLCQPFCDSDGFVNTRSFVREIQTAPPMEDATRRLQDALKHISSDDLVEQCAMFDMEDDGWISISECVSVFHALPDVDLTPVEIEQGLLPLAQPDKRIAYVDVCTILGQQAITDKNDQWHAMRCELCSDDPHIGHQVFDQLSRIFQKLSTHPSRCMISAGHLERVLGSLLTARELQWIQETLGKSNGLVDGHELLEQLFPRSFLETCGRSLEQPHEQPFESPRPRAITPRGRQTTPLDIPAFDRKYHSASPTKAQTTTRRLAKNLSIDTTRSPSSKSTPKNDESLFQRLRELIVYHEINLLVLNDVSDAAGHIPLAAACDVLWRHVEAYKTITYVQLQRLLGRFATKNKAKLQLSSLLDGLFDWTRLRSVTHHSLEELLDTFELFATTHPGYLRWYPEFQQSLTEMFDVQLMAWEQQVLCHRFGVTMHHEMWINYAAFVKHLAHMPQSLWALVSAHCDFQEMDPTHKGYVDRADLKRFLQRILNHTPTAQQVGQVWHEFLRDDPTATVSRLEWPDGLNWQCIQVIKKQHVVAAAKKSTRTRS</sequence>
<dbReference type="VEuPathDB" id="FungiDB:AeMF1_019094"/>
<keyword evidence="4" id="KW-1185">Reference proteome</keyword>
<dbReference type="GO" id="GO:0005509">
    <property type="term" value="F:calcium ion binding"/>
    <property type="evidence" value="ECO:0007669"/>
    <property type="project" value="InterPro"/>
</dbReference>